<evidence type="ECO:0000256" key="7">
    <source>
        <dbReference type="ARBA" id="ARBA00029731"/>
    </source>
</evidence>
<dbReference type="InterPro" id="IPR045864">
    <property type="entry name" value="aa-tRNA-synth_II/BPL/LPL"/>
</dbReference>
<dbReference type="PANTHER" id="PTHR42753:SF2">
    <property type="entry name" value="PROLINE--TRNA LIGASE"/>
    <property type="match status" value="1"/>
</dbReference>
<accession>X1LV13</accession>
<comment type="caution">
    <text evidence="10">The sequence shown here is derived from an EMBL/GenBank/DDBJ whole genome shotgun (WGS) entry which is preliminary data.</text>
</comment>
<dbReference type="InterPro" id="IPR002316">
    <property type="entry name" value="Pro-tRNA-ligase_IIa"/>
</dbReference>
<evidence type="ECO:0000313" key="10">
    <source>
        <dbReference type="EMBL" id="GAI22923.1"/>
    </source>
</evidence>
<protein>
    <recommendedName>
        <fullName evidence="1">proline--tRNA ligase</fullName>
        <ecNumber evidence="1">6.1.1.15</ecNumber>
    </recommendedName>
    <alternativeName>
        <fullName evidence="7">Prolyl-tRNA synthetase</fullName>
    </alternativeName>
</protein>
<dbReference type="InterPro" id="IPR002314">
    <property type="entry name" value="aa-tRNA-synt_IIb"/>
</dbReference>
<keyword evidence="2" id="KW-0436">Ligase</keyword>
<dbReference type="GO" id="GO:0005524">
    <property type="term" value="F:ATP binding"/>
    <property type="evidence" value="ECO:0007669"/>
    <property type="project" value="UniProtKB-KW"/>
</dbReference>
<dbReference type="PANTHER" id="PTHR42753">
    <property type="entry name" value="MITOCHONDRIAL RIBOSOME PROTEIN L39/PROLYL-TRNA LIGASE FAMILY MEMBER"/>
    <property type="match status" value="1"/>
</dbReference>
<dbReference type="InterPro" id="IPR050062">
    <property type="entry name" value="Pro-tRNA_synthetase"/>
</dbReference>
<feature type="non-terminal residue" evidence="10">
    <location>
        <position position="139"/>
    </location>
</feature>
<evidence type="ECO:0000259" key="9">
    <source>
        <dbReference type="PROSITE" id="PS50862"/>
    </source>
</evidence>
<evidence type="ECO:0000256" key="3">
    <source>
        <dbReference type="ARBA" id="ARBA00022741"/>
    </source>
</evidence>
<evidence type="ECO:0000256" key="5">
    <source>
        <dbReference type="ARBA" id="ARBA00022917"/>
    </source>
</evidence>
<organism evidence="10">
    <name type="scientific">marine sediment metagenome</name>
    <dbReference type="NCBI Taxonomy" id="412755"/>
    <lineage>
        <taxon>unclassified sequences</taxon>
        <taxon>metagenomes</taxon>
        <taxon>ecological metagenomes</taxon>
    </lineage>
</organism>
<comment type="catalytic activity">
    <reaction evidence="8">
        <text>tRNA(Pro) + L-proline + ATP = L-prolyl-tRNA(Pro) + AMP + diphosphate</text>
        <dbReference type="Rhea" id="RHEA:14305"/>
        <dbReference type="Rhea" id="RHEA-COMP:9700"/>
        <dbReference type="Rhea" id="RHEA-COMP:9702"/>
        <dbReference type="ChEBI" id="CHEBI:30616"/>
        <dbReference type="ChEBI" id="CHEBI:33019"/>
        <dbReference type="ChEBI" id="CHEBI:60039"/>
        <dbReference type="ChEBI" id="CHEBI:78442"/>
        <dbReference type="ChEBI" id="CHEBI:78532"/>
        <dbReference type="ChEBI" id="CHEBI:456215"/>
        <dbReference type="EC" id="6.1.1.15"/>
    </reaction>
</comment>
<dbReference type="GO" id="GO:0004827">
    <property type="term" value="F:proline-tRNA ligase activity"/>
    <property type="evidence" value="ECO:0007669"/>
    <property type="project" value="UniProtKB-EC"/>
</dbReference>
<dbReference type="SUPFAM" id="SSF55681">
    <property type="entry name" value="Class II aaRS and biotin synthetases"/>
    <property type="match status" value="1"/>
</dbReference>
<dbReference type="GO" id="GO:0005829">
    <property type="term" value="C:cytosol"/>
    <property type="evidence" value="ECO:0007669"/>
    <property type="project" value="TreeGrafter"/>
</dbReference>
<sequence>MFRLRDRKGRELCLAPTHEEVFAEIAAQDIRSYRDLPQMWYQIQTKFRDEVRPRSGLLRVRQFFMKDAYSFDSDNAGLDESYRLQREAYIRIFERTGLDVKIVKASSGAMGGRDCEEFMVLSESGDDEIVNCQSCGYAA</sequence>
<feature type="domain" description="Aminoacyl-transfer RNA synthetases class-II family profile" evidence="9">
    <location>
        <begin position="1"/>
        <end position="139"/>
    </location>
</feature>
<dbReference type="PROSITE" id="PS50862">
    <property type="entry name" value="AA_TRNA_LIGASE_II"/>
    <property type="match status" value="1"/>
</dbReference>
<evidence type="ECO:0000256" key="4">
    <source>
        <dbReference type="ARBA" id="ARBA00022840"/>
    </source>
</evidence>
<dbReference type="AlphaFoldDB" id="X1LV13"/>
<dbReference type="Gene3D" id="3.30.930.10">
    <property type="entry name" value="Bira Bifunctional Protein, Domain 2"/>
    <property type="match status" value="1"/>
</dbReference>
<keyword evidence="3" id="KW-0547">Nucleotide-binding</keyword>
<reference evidence="10" key="1">
    <citation type="journal article" date="2014" name="Front. Microbiol.">
        <title>High frequency of phylogenetically diverse reductive dehalogenase-homologous genes in deep subseafloor sedimentary metagenomes.</title>
        <authorList>
            <person name="Kawai M."/>
            <person name="Futagami T."/>
            <person name="Toyoda A."/>
            <person name="Takaki Y."/>
            <person name="Nishi S."/>
            <person name="Hori S."/>
            <person name="Arai W."/>
            <person name="Tsubouchi T."/>
            <person name="Morono Y."/>
            <person name="Uchiyama I."/>
            <person name="Ito T."/>
            <person name="Fujiyama A."/>
            <person name="Inagaki F."/>
            <person name="Takami H."/>
        </authorList>
    </citation>
    <scope>NUCLEOTIDE SEQUENCE</scope>
    <source>
        <strain evidence="10">Expedition CK06-06</strain>
    </source>
</reference>
<dbReference type="InterPro" id="IPR006195">
    <property type="entry name" value="aa-tRNA-synth_II"/>
</dbReference>
<dbReference type="EC" id="6.1.1.15" evidence="1"/>
<evidence type="ECO:0000256" key="8">
    <source>
        <dbReference type="ARBA" id="ARBA00047671"/>
    </source>
</evidence>
<keyword evidence="5" id="KW-0648">Protein biosynthesis</keyword>
<keyword evidence="6" id="KW-0030">Aminoacyl-tRNA synthetase</keyword>
<evidence type="ECO:0000256" key="2">
    <source>
        <dbReference type="ARBA" id="ARBA00022598"/>
    </source>
</evidence>
<name>X1LV13_9ZZZZ</name>
<dbReference type="GO" id="GO:0006433">
    <property type="term" value="P:prolyl-tRNA aminoacylation"/>
    <property type="evidence" value="ECO:0007669"/>
    <property type="project" value="InterPro"/>
</dbReference>
<evidence type="ECO:0000256" key="1">
    <source>
        <dbReference type="ARBA" id="ARBA00012831"/>
    </source>
</evidence>
<proteinExistence type="predicted"/>
<evidence type="ECO:0000256" key="6">
    <source>
        <dbReference type="ARBA" id="ARBA00023146"/>
    </source>
</evidence>
<gene>
    <name evidence="10" type="ORF">S06H3_29665</name>
</gene>
<dbReference type="Pfam" id="PF00587">
    <property type="entry name" value="tRNA-synt_2b"/>
    <property type="match status" value="1"/>
</dbReference>
<keyword evidence="4" id="KW-0067">ATP-binding</keyword>
<dbReference type="EMBL" id="BARV01017402">
    <property type="protein sequence ID" value="GAI22923.1"/>
    <property type="molecule type" value="Genomic_DNA"/>
</dbReference>
<dbReference type="PRINTS" id="PR01046">
    <property type="entry name" value="TRNASYNTHPRO"/>
</dbReference>